<gene>
    <name evidence="2" type="ORF">CPAR01_05036</name>
</gene>
<evidence type="ECO:0000256" key="1">
    <source>
        <dbReference type="SAM" id="MobiDB-lite"/>
    </source>
</evidence>
<comment type="caution">
    <text evidence="2">The sequence shown here is derived from an EMBL/GenBank/DDBJ whole genome shotgun (WGS) entry which is preliminary data.</text>
</comment>
<organism evidence="2 3">
    <name type="scientific">Colletotrichum paranaense</name>
    <dbReference type="NCBI Taxonomy" id="1914294"/>
    <lineage>
        <taxon>Eukaryota</taxon>
        <taxon>Fungi</taxon>
        <taxon>Dikarya</taxon>
        <taxon>Ascomycota</taxon>
        <taxon>Pezizomycotina</taxon>
        <taxon>Sordariomycetes</taxon>
        <taxon>Hypocreomycetidae</taxon>
        <taxon>Glomerellales</taxon>
        <taxon>Glomerellaceae</taxon>
        <taxon>Colletotrichum</taxon>
        <taxon>Colletotrichum acutatum species complex</taxon>
    </lineage>
</organism>
<evidence type="ECO:0000313" key="2">
    <source>
        <dbReference type="EMBL" id="KAK1541649.1"/>
    </source>
</evidence>
<protein>
    <submittedName>
        <fullName evidence="2">Uncharacterized protein</fullName>
    </submittedName>
</protein>
<dbReference type="RefSeq" id="XP_060350781.1">
    <property type="nucleotide sequence ID" value="XM_060489315.1"/>
</dbReference>
<name>A0ABQ9SQ56_9PEZI</name>
<proteinExistence type="predicted"/>
<reference evidence="2 3" key="1">
    <citation type="submission" date="2016-10" db="EMBL/GenBank/DDBJ databases">
        <title>The genome sequence of Colletotrichum fioriniae PJ7.</title>
        <authorList>
            <person name="Baroncelli R."/>
        </authorList>
    </citation>
    <scope>NUCLEOTIDE SEQUENCE [LARGE SCALE GENOMIC DNA]</scope>
    <source>
        <strain evidence="2 3">IMI 384185</strain>
    </source>
</reference>
<dbReference type="EMBL" id="MOPA01000004">
    <property type="protein sequence ID" value="KAK1541649.1"/>
    <property type="molecule type" value="Genomic_DNA"/>
</dbReference>
<evidence type="ECO:0000313" key="3">
    <source>
        <dbReference type="Proteomes" id="UP001241169"/>
    </source>
</evidence>
<keyword evidence="3" id="KW-1185">Reference proteome</keyword>
<feature type="region of interest" description="Disordered" evidence="1">
    <location>
        <begin position="1"/>
        <end position="25"/>
    </location>
</feature>
<feature type="non-terminal residue" evidence="2">
    <location>
        <position position="1"/>
    </location>
</feature>
<dbReference type="GeneID" id="85373214"/>
<sequence>LGSVIESSACSTFPQPPKFSTTQPHSTIRAGKHATWCQSVPLLARVSQHRYAITRVFVPISVQSFTLCKANPLRPDSTAQ</sequence>
<accession>A0ABQ9SQ56</accession>
<dbReference type="Proteomes" id="UP001241169">
    <property type="component" value="Unassembled WGS sequence"/>
</dbReference>